<feature type="domain" description="HMA" evidence="12">
    <location>
        <begin position="12"/>
        <end position="78"/>
    </location>
</feature>
<comment type="caution">
    <text evidence="13">The sequence shown here is derived from an EMBL/GenBank/DDBJ whole genome shotgun (WGS) entry which is preliminary data.</text>
</comment>
<dbReference type="InterPro" id="IPR023299">
    <property type="entry name" value="ATPase_P-typ_cyto_dom_N"/>
</dbReference>
<feature type="transmembrane region" description="Helical" evidence="10">
    <location>
        <begin position="905"/>
        <end position="922"/>
    </location>
</feature>
<evidence type="ECO:0000256" key="5">
    <source>
        <dbReference type="ARBA" id="ARBA00022741"/>
    </source>
</evidence>
<dbReference type="GO" id="GO:0016887">
    <property type="term" value="F:ATP hydrolysis activity"/>
    <property type="evidence" value="ECO:0007669"/>
    <property type="project" value="InterPro"/>
</dbReference>
<comment type="similarity">
    <text evidence="2 10">Belongs to the cation transport ATPase (P-type) (TC 3.A.3) family. Type IB subfamily.</text>
</comment>
<dbReference type="CDD" id="cd00371">
    <property type="entry name" value="HMA"/>
    <property type="match status" value="1"/>
</dbReference>
<dbReference type="Proteomes" id="UP001377567">
    <property type="component" value="Unassembled WGS sequence"/>
</dbReference>
<keyword evidence="6 10" id="KW-0067">ATP-binding</keyword>
<dbReference type="PROSITE" id="PS01047">
    <property type="entry name" value="HMA_1"/>
    <property type="match status" value="1"/>
</dbReference>
<dbReference type="InterPro" id="IPR008250">
    <property type="entry name" value="ATPase_P-typ_transduc_dom_A_sf"/>
</dbReference>
<protein>
    <submittedName>
        <fullName evidence="13">Cu(2+)-transporting P-type ATPase</fullName>
    </submittedName>
</protein>
<dbReference type="InterPro" id="IPR036163">
    <property type="entry name" value="HMA_dom_sf"/>
</dbReference>
<dbReference type="InterPro" id="IPR059000">
    <property type="entry name" value="ATPase_P-type_domA"/>
</dbReference>
<feature type="region of interest" description="Disordered" evidence="11">
    <location>
        <begin position="85"/>
        <end position="136"/>
    </location>
</feature>
<evidence type="ECO:0000256" key="10">
    <source>
        <dbReference type="RuleBase" id="RU362081"/>
    </source>
</evidence>
<keyword evidence="14" id="KW-1185">Reference proteome</keyword>
<gene>
    <name evidence="13" type="ORF">DAKH74_015940</name>
</gene>
<dbReference type="Pfam" id="PF00702">
    <property type="entry name" value="Hydrolase"/>
    <property type="match status" value="1"/>
</dbReference>
<feature type="transmembrane region" description="Helical" evidence="10">
    <location>
        <begin position="876"/>
        <end position="899"/>
    </location>
</feature>
<keyword evidence="3 10" id="KW-0812">Transmembrane</keyword>
<dbReference type="PANTHER" id="PTHR43520">
    <property type="entry name" value="ATP7, ISOFORM B"/>
    <property type="match status" value="1"/>
</dbReference>
<dbReference type="InterPro" id="IPR036412">
    <property type="entry name" value="HAD-like_sf"/>
</dbReference>
<dbReference type="GO" id="GO:0012505">
    <property type="term" value="C:endomembrane system"/>
    <property type="evidence" value="ECO:0007669"/>
    <property type="project" value="UniProtKB-SubCell"/>
</dbReference>
<dbReference type="GO" id="GO:0005524">
    <property type="term" value="F:ATP binding"/>
    <property type="evidence" value="ECO:0007669"/>
    <property type="project" value="UniProtKB-UniRule"/>
</dbReference>
<dbReference type="InterPro" id="IPR006121">
    <property type="entry name" value="HMA_dom"/>
</dbReference>
<accession>A0AAV5RU99</accession>
<dbReference type="Gene3D" id="3.40.50.1000">
    <property type="entry name" value="HAD superfamily/HAD-like"/>
    <property type="match status" value="1"/>
</dbReference>
<dbReference type="PROSITE" id="PS00154">
    <property type="entry name" value="ATPASE_E1_E2"/>
    <property type="match status" value="1"/>
</dbReference>
<dbReference type="SFLD" id="SFLDS00003">
    <property type="entry name" value="Haloacid_Dehalogenase"/>
    <property type="match status" value="1"/>
</dbReference>
<comment type="subcellular location">
    <subcellularLocation>
        <location evidence="1">Endomembrane system</location>
        <topology evidence="1">Multi-pass membrane protein</topology>
    </subcellularLocation>
    <subcellularLocation>
        <location evidence="10">Membrane</location>
    </subcellularLocation>
</comment>
<feature type="transmembrane region" description="Helical" evidence="10">
    <location>
        <begin position="252"/>
        <end position="271"/>
    </location>
</feature>
<evidence type="ECO:0000256" key="2">
    <source>
        <dbReference type="ARBA" id="ARBA00006024"/>
    </source>
</evidence>
<dbReference type="PROSITE" id="PS50846">
    <property type="entry name" value="HMA_2"/>
    <property type="match status" value="1"/>
</dbReference>
<dbReference type="Gene3D" id="2.70.150.10">
    <property type="entry name" value="Calcium-transporting ATPase, cytoplasmic transduction domain A"/>
    <property type="match status" value="1"/>
</dbReference>
<proteinExistence type="inferred from homology"/>
<organism evidence="13 14">
    <name type="scientific">Maudiozyma humilis</name>
    <name type="common">Sour dough yeast</name>
    <name type="synonym">Kazachstania humilis</name>
    <dbReference type="NCBI Taxonomy" id="51915"/>
    <lineage>
        <taxon>Eukaryota</taxon>
        <taxon>Fungi</taxon>
        <taxon>Dikarya</taxon>
        <taxon>Ascomycota</taxon>
        <taxon>Saccharomycotina</taxon>
        <taxon>Saccharomycetes</taxon>
        <taxon>Saccharomycetales</taxon>
        <taxon>Saccharomycetaceae</taxon>
        <taxon>Maudiozyma</taxon>
    </lineage>
</organism>
<dbReference type="FunFam" id="2.70.150.10:FF:000002">
    <property type="entry name" value="Copper-transporting ATPase 1, putative"/>
    <property type="match status" value="1"/>
</dbReference>
<evidence type="ECO:0000256" key="4">
    <source>
        <dbReference type="ARBA" id="ARBA00022723"/>
    </source>
</evidence>
<keyword evidence="7" id="KW-1278">Translocase</keyword>
<dbReference type="InterPro" id="IPR018303">
    <property type="entry name" value="ATPase_P-typ_P_site"/>
</dbReference>
<feature type="transmembrane region" description="Helical" evidence="10">
    <location>
        <begin position="292"/>
        <end position="316"/>
    </location>
</feature>
<dbReference type="Gene3D" id="3.40.1110.10">
    <property type="entry name" value="Calcium-transporting ATPase, cytoplasmic domain N"/>
    <property type="match status" value="1"/>
</dbReference>
<feature type="compositionally biased region" description="Polar residues" evidence="11">
    <location>
        <begin position="110"/>
        <end position="126"/>
    </location>
</feature>
<keyword evidence="5 10" id="KW-0547">Nucleotide-binding</keyword>
<evidence type="ECO:0000256" key="3">
    <source>
        <dbReference type="ARBA" id="ARBA00022692"/>
    </source>
</evidence>
<dbReference type="GO" id="GO:0055070">
    <property type="term" value="P:copper ion homeostasis"/>
    <property type="evidence" value="ECO:0007669"/>
    <property type="project" value="TreeGrafter"/>
</dbReference>
<dbReference type="InterPro" id="IPR027256">
    <property type="entry name" value="P-typ_ATPase_IB"/>
</dbReference>
<dbReference type="GO" id="GO:0043682">
    <property type="term" value="F:P-type divalent copper transporter activity"/>
    <property type="evidence" value="ECO:0007669"/>
    <property type="project" value="TreeGrafter"/>
</dbReference>
<dbReference type="InterPro" id="IPR023298">
    <property type="entry name" value="ATPase_P-typ_TM_dom_sf"/>
</dbReference>
<evidence type="ECO:0000259" key="12">
    <source>
        <dbReference type="PROSITE" id="PS50846"/>
    </source>
</evidence>
<dbReference type="GO" id="GO:0005507">
    <property type="term" value="F:copper ion binding"/>
    <property type="evidence" value="ECO:0007669"/>
    <property type="project" value="TreeGrafter"/>
</dbReference>
<dbReference type="SUPFAM" id="SSF55008">
    <property type="entry name" value="HMA, heavy metal-associated domain"/>
    <property type="match status" value="1"/>
</dbReference>
<feature type="transmembrane region" description="Helical" evidence="10">
    <location>
        <begin position="520"/>
        <end position="544"/>
    </location>
</feature>
<keyword evidence="8 10" id="KW-1133">Transmembrane helix</keyword>
<evidence type="ECO:0000313" key="13">
    <source>
        <dbReference type="EMBL" id="GMM54978.1"/>
    </source>
</evidence>
<dbReference type="Pfam" id="PF00122">
    <property type="entry name" value="E1-E2_ATPase"/>
    <property type="match status" value="1"/>
</dbReference>
<dbReference type="NCBIfam" id="TIGR01525">
    <property type="entry name" value="ATPase-IB_hvy"/>
    <property type="match status" value="1"/>
</dbReference>
<dbReference type="PANTHER" id="PTHR43520:SF8">
    <property type="entry name" value="P-TYPE CU(+) TRANSPORTER"/>
    <property type="match status" value="1"/>
</dbReference>
<dbReference type="NCBIfam" id="TIGR01494">
    <property type="entry name" value="ATPase_P-type"/>
    <property type="match status" value="2"/>
</dbReference>
<feature type="transmembrane region" description="Helical" evidence="10">
    <location>
        <begin position="479"/>
        <end position="500"/>
    </location>
</feature>
<dbReference type="SFLD" id="SFLDG00002">
    <property type="entry name" value="C1.7:_P-type_atpase_like"/>
    <property type="match status" value="1"/>
</dbReference>
<evidence type="ECO:0000256" key="9">
    <source>
        <dbReference type="ARBA" id="ARBA00023136"/>
    </source>
</evidence>
<dbReference type="SUPFAM" id="SSF81653">
    <property type="entry name" value="Calcium ATPase, transduction domain A"/>
    <property type="match status" value="1"/>
</dbReference>
<dbReference type="Pfam" id="PF00403">
    <property type="entry name" value="HMA"/>
    <property type="match status" value="1"/>
</dbReference>
<dbReference type="EMBL" id="BTGD01000003">
    <property type="protein sequence ID" value="GMM54978.1"/>
    <property type="molecule type" value="Genomic_DNA"/>
</dbReference>
<evidence type="ECO:0000256" key="1">
    <source>
        <dbReference type="ARBA" id="ARBA00004127"/>
    </source>
</evidence>
<feature type="compositionally biased region" description="Low complexity" evidence="11">
    <location>
        <begin position="93"/>
        <end position="109"/>
    </location>
</feature>
<dbReference type="Gene3D" id="3.30.70.100">
    <property type="match status" value="1"/>
</dbReference>
<evidence type="ECO:0000256" key="8">
    <source>
        <dbReference type="ARBA" id="ARBA00022989"/>
    </source>
</evidence>
<dbReference type="InterPro" id="IPR017969">
    <property type="entry name" value="Heavy-metal-associated_CS"/>
</dbReference>
<dbReference type="SFLD" id="SFLDF00027">
    <property type="entry name" value="p-type_atpase"/>
    <property type="match status" value="1"/>
</dbReference>
<evidence type="ECO:0000256" key="7">
    <source>
        <dbReference type="ARBA" id="ARBA00022967"/>
    </source>
</evidence>
<dbReference type="GO" id="GO:0016020">
    <property type="term" value="C:membrane"/>
    <property type="evidence" value="ECO:0007669"/>
    <property type="project" value="UniProtKB-SubCell"/>
</dbReference>
<dbReference type="GO" id="GO:0030003">
    <property type="term" value="P:intracellular monoatomic cation homeostasis"/>
    <property type="evidence" value="ECO:0007669"/>
    <property type="project" value="UniProtKB-ARBA"/>
</dbReference>
<evidence type="ECO:0000256" key="11">
    <source>
        <dbReference type="SAM" id="MobiDB-lite"/>
    </source>
</evidence>
<keyword evidence="4 10" id="KW-0479">Metal-binding</keyword>
<dbReference type="AlphaFoldDB" id="A0AAV5RU99"/>
<keyword evidence="9 10" id="KW-0472">Membrane</keyword>
<dbReference type="InterPro" id="IPR001757">
    <property type="entry name" value="P_typ_ATPase"/>
</dbReference>
<feature type="transmembrane region" description="Helical" evidence="10">
    <location>
        <begin position="214"/>
        <end position="232"/>
    </location>
</feature>
<evidence type="ECO:0000256" key="6">
    <source>
        <dbReference type="ARBA" id="ARBA00022840"/>
    </source>
</evidence>
<dbReference type="SUPFAM" id="SSF81665">
    <property type="entry name" value="Calcium ATPase, transmembrane domain M"/>
    <property type="match status" value="1"/>
</dbReference>
<sequence>MSPAPEVSTSLRRCMLGVGGMTCSACVNSVTAQLEKLPGVRHVAVSLSTAEAKVEYTAGESRAAEFAECVEDCGFDAEALADGTVEVPHTGDPLSSQSSLTPLSPQSPTDKPSTATAYLTVTSPSDSDGDTENARRAMAAQSGVHSCEPTPGDPQVLAVEYAPRAVGIRTLIAQVHTACGVALAPARQRDRAAQLARLARDAEIALWRGNCTRACLAAAVSSLLYMGVPMAAPSYVRAQRFPYSAVRGVPGLFYRDVLGALVATYALVSVGRVFYAAAWKSWRASGSGTMDTLVAISTFCAYAFSLVQVGAAVVAARTAPPAVVFDTAVMLVAFVSVGKFLENRAKAQTSSALSRLVALAPAQCTVRSEGGDGDSRTIPVELLQLGDTVEVLPGATIPADGTVTHGESEVDESLLTGESRRVHKRAGTRAIAGSINGPGHLRLRVTAIGGDTQLAKIIDAIKNAQLEQAPIQQHADRMCAVFVPTILLLSLFTFILWYALASYAGVSVGPGPDSQSGNGSPFFACLRIATSVIIVACPCALGLATPTAIMVGTGVAAQHGVLVKNGAAIESSRAVRAVVFDKTGTLTAGNMSVRAYIPIGKAQPPLSLWPLVRACEELSEHPVARAIVAHAATKITPTATPLSVTHSEVVLGQGVRCLCSDGVRTFDVRVGTGPDLLGSAQLQQQLAEFNSGEGAPRSPNGPRANSAATVAYVAVDDTLVGKFELEDRLRDDAQDTVQHLRAAGYRVYIVTGDNRPAALKVAAQLGVDPACVHSGVPPQGKCEIVKQLQAAGEPVAFVGDGINDSPALVTATLGIAISTGTDIAIDAADIVVMGDDGTGGEIDPALGDSDSPSCLTRLVYALDISQRTYDRIRLNLFWAFSYNSFMVPIAMGVLVPWGITLPPMVAGLAMALSSVSVVLSSLRLKSWQPPRIAAPRGARRFSGGWFQRLSRSIAPKRFAPQPYAPLRTDDIEMQSVA</sequence>
<name>A0AAV5RU99_MAUHU</name>
<dbReference type="PRINTS" id="PR00119">
    <property type="entry name" value="CATATPASE"/>
</dbReference>
<dbReference type="InterPro" id="IPR044492">
    <property type="entry name" value="P_typ_ATPase_HD_dom"/>
</dbReference>
<evidence type="ECO:0000313" key="14">
    <source>
        <dbReference type="Proteomes" id="UP001377567"/>
    </source>
</evidence>
<reference evidence="13 14" key="1">
    <citation type="journal article" date="2023" name="Elife">
        <title>Identification of key yeast species and microbe-microbe interactions impacting larval growth of Drosophila in the wild.</title>
        <authorList>
            <person name="Mure A."/>
            <person name="Sugiura Y."/>
            <person name="Maeda R."/>
            <person name="Honda K."/>
            <person name="Sakurai N."/>
            <person name="Takahashi Y."/>
            <person name="Watada M."/>
            <person name="Katoh T."/>
            <person name="Gotoh A."/>
            <person name="Gotoh Y."/>
            <person name="Taniguchi I."/>
            <person name="Nakamura K."/>
            <person name="Hayashi T."/>
            <person name="Katayama T."/>
            <person name="Uemura T."/>
            <person name="Hattori Y."/>
        </authorList>
    </citation>
    <scope>NUCLEOTIDE SEQUENCE [LARGE SCALE GENOMIC DNA]</scope>
    <source>
        <strain evidence="13 14">KH-74</strain>
    </source>
</reference>
<dbReference type="InterPro" id="IPR023214">
    <property type="entry name" value="HAD_sf"/>
</dbReference>
<dbReference type="SUPFAM" id="SSF56784">
    <property type="entry name" value="HAD-like"/>
    <property type="match status" value="1"/>
</dbReference>
<dbReference type="FunFam" id="3.30.70.100:FF:000043">
    <property type="entry name" value="Copper-transporting ATPase 2"/>
    <property type="match status" value="1"/>
</dbReference>